<dbReference type="InterPro" id="IPR011009">
    <property type="entry name" value="Kinase-like_dom_sf"/>
</dbReference>
<keyword evidence="6" id="KW-0808">Transferase</keyword>
<sequence length="624" mass="69540">MSSHHPYQHYNDRPPAPVRFSSSSSSSSSTLATPRVHPSIYESTAINTKAETSETSIFGFGSNDKKKSKKNKTTFGKKNKEKEKMIDKPVISLPSDFQHTVHVRYDSETGEFTGMPKSWELLLQQSQISKQEQQQNPQAVLNALKYFTRGEGGGQKWLQPSHSSYDSSPLHSIFEQQVSLHNHSNGIQEQQQSSAHLGNKHLAHTLSYCTGSLPLSPKRNGSLPAHGNNQWNAAESEKGHQVESAITRSSMPPGYSPPSAPHKDESDECEKGDDKPPPPIPERPQKTLSIYTKPREDEEVDADARPNYLIPNGQFCKRTAGPRRRPTDAEVLIKLKTIVSIGNPDRKYQKQEKIGSGASGSVFTAIEINTGAEVAIKQMNLSQQPKKELIINEILVMRENKHPNIVNYLDSYLVGGDLWVVMEYLAGGSLTDVVTECQMEEGMIAAVCREVLQALEFLHSRHVIHRDIKSDNILLGMDGSVKLTDFGFCAQISPEQNKRTTLVGTPYWMAPEVVSRQQYGPKVDIWSLGIMAIEMVEGEPPYLNENPLKAIYLIAANGRPDFPSREQISPLFRDFIDASLEVDVNSRLSARELLRHNFLKCAKPLNGLHYLIEAAKRSIANNIG</sequence>
<dbReference type="PROSITE" id="PS00108">
    <property type="entry name" value="PROTEIN_KINASE_ST"/>
    <property type="match status" value="1"/>
</dbReference>
<dbReference type="PANTHER" id="PTHR45832:SF22">
    <property type="entry name" value="SERINE_THREONINE-PROTEIN KINASE SAMKA-RELATED"/>
    <property type="match status" value="1"/>
</dbReference>
<evidence type="ECO:0000259" key="15">
    <source>
        <dbReference type="PROSITE" id="PS50108"/>
    </source>
</evidence>
<dbReference type="SMART" id="SM00285">
    <property type="entry name" value="PBD"/>
    <property type="match status" value="1"/>
</dbReference>
<organism evidence="16 17">
    <name type="scientific">Meloidogyne graminicola</name>
    <dbReference type="NCBI Taxonomy" id="189291"/>
    <lineage>
        <taxon>Eukaryota</taxon>
        <taxon>Metazoa</taxon>
        <taxon>Ecdysozoa</taxon>
        <taxon>Nematoda</taxon>
        <taxon>Chromadorea</taxon>
        <taxon>Rhabditida</taxon>
        <taxon>Tylenchina</taxon>
        <taxon>Tylenchomorpha</taxon>
        <taxon>Tylenchoidea</taxon>
        <taxon>Meloidogynidae</taxon>
        <taxon>Meloidogyninae</taxon>
        <taxon>Meloidogyne</taxon>
    </lineage>
</organism>
<keyword evidence="5 16" id="KW-0723">Serine/threonine-protein kinase</keyword>
<dbReference type="InterPro" id="IPR017441">
    <property type="entry name" value="Protein_kinase_ATP_BS"/>
</dbReference>
<dbReference type="PROSITE" id="PS00107">
    <property type="entry name" value="PROTEIN_KINASE_ATP"/>
    <property type="match status" value="1"/>
</dbReference>
<dbReference type="CDD" id="cd01093">
    <property type="entry name" value="CRIB_PAK_like"/>
    <property type="match status" value="1"/>
</dbReference>
<evidence type="ECO:0000256" key="9">
    <source>
        <dbReference type="ARBA" id="ARBA00022840"/>
    </source>
</evidence>
<comment type="similarity">
    <text evidence="2">Belongs to the protein kinase superfamily. STE Ser/Thr protein kinase family. STE20 subfamily.</text>
</comment>
<reference evidence="16" key="1">
    <citation type="journal article" date="2020" name="Ecol. Evol.">
        <title>Genome structure and content of the rice root-knot nematode (Meloidogyne graminicola).</title>
        <authorList>
            <person name="Phan N.T."/>
            <person name="Danchin E.G.J."/>
            <person name="Klopp C."/>
            <person name="Perfus-Barbeoch L."/>
            <person name="Kozlowski D.K."/>
            <person name="Koutsovoulos G.D."/>
            <person name="Lopez-Roques C."/>
            <person name="Bouchez O."/>
            <person name="Zahm M."/>
            <person name="Besnard G."/>
            <person name="Bellafiore S."/>
        </authorList>
    </citation>
    <scope>NUCLEOTIDE SEQUENCE</scope>
    <source>
        <strain evidence="16">VN-18</strain>
    </source>
</reference>
<dbReference type="GO" id="GO:0004674">
    <property type="term" value="F:protein serine/threonine kinase activity"/>
    <property type="evidence" value="ECO:0007669"/>
    <property type="project" value="UniProtKB-KW"/>
</dbReference>
<evidence type="ECO:0000256" key="4">
    <source>
        <dbReference type="ARBA" id="ARBA00022490"/>
    </source>
</evidence>
<dbReference type="InterPro" id="IPR036936">
    <property type="entry name" value="CRIB_dom_sf"/>
</dbReference>
<dbReference type="InterPro" id="IPR051931">
    <property type="entry name" value="PAK3-like"/>
</dbReference>
<dbReference type="InterPro" id="IPR008271">
    <property type="entry name" value="Ser/Thr_kinase_AS"/>
</dbReference>
<keyword evidence="17" id="KW-1185">Reference proteome</keyword>
<evidence type="ECO:0000313" key="17">
    <source>
        <dbReference type="Proteomes" id="UP000605970"/>
    </source>
</evidence>
<keyword evidence="7 12" id="KW-0547">Nucleotide-binding</keyword>
<dbReference type="AlphaFoldDB" id="A0A8S9ZUD7"/>
<dbReference type="FunFam" id="3.30.200.20:FF:000705">
    <property type="entry name" value="Non-specific serine/threonine protein kinase"/>
    <property type="match status" value="1"/>
</dbReference>
<proteinExistence type="inferred from homology"/>
<feature type="compositionally biased region" description="Basic residues" evidence="13">
    <location>
        <begin position="66"/>
        <end position="77"/>
    </location>
</feature>
<comment type="catalytic activity">
    <reaction evidence="11">
        <text>L-seryl-[protein] + ATP = O-phospho-L-seryl-[protein] + ADP + H(+)</text>
        <dbReference type="Rhea" id="RHEA:17989"/>
        <dbReference type="Rhea" id="RHEA-COMP:9863"/>
        <dbReference type="Rhea" id="RHEA-COMP:11604"/>
        <dbReference type="ChEBI" id="CHEBI:15378"/>
        <dbReference type="ChEBI" id="CHEBI:29999"/>
        <dbReference type="ChEBI" id="CHEBI:30616"/>
        <dbReference type="ChEBI" id="CHEBI:83421"/>
        <dbReference type="ChEBI" id="CHEBI:456216"/>
        <dbReference type="EC" id="2.7.11.1"/>
    </reaction>
</comment>
<dbReference type="PROSITE" id="PS50108">
    <property type="entry name" value="CRIB"/>
    <property type="match status" value="1"/>
</dbReference>
<keyword evidence="4" id="KW-0963">Cytoplasm</keyword>
<feature type="domain" description="CRIB" evidence="15">
    <location>
        <begin position="91"/>
        <end position="104"/>
    </location>
</feature>
<dbReference type="InterPro" id="IPR000095">
    <property type="entry name" value="CRIB_dom"/>
</dbReference>
<evidence type="ECO:0000259" key="14">
    <source>
        <dbReference type="PROSITE" id="PS50011"/>
    </source>
</evidence>
<feature type="region of interest" description="Disordered" evidence="13">
    <location>
        <begin position="1"/>
        <end position="83"/>
    </location>
</feature>
<evidence type="ECO:0000256" key="12">
    <source>
        <dbReference type="PROSITE-ProRule" id="PRU10141"/>
    </source>
</evidence>
<feature type="region of interest" description="Disordered" evidence="13">
    <location>
        <begin position="219"/>
        <end position="301"/>
    </location>
</feature>
<evidence type="ECO:0000256" key="1">
    <source>
        <dbReference type="ARBA" id="ARBA00004496"/>
    </source>
</evidence>
<evidence type="ECO:0000256" key="11">
    <source>
        <dbReference type="ARBA" id="ARBA00048679"/>
    </source>
</evidence>
<dbReference type="Gene3D" id="3.90.810.10">
    <property type="entry name" value="CRIB domain"/>
    <property type="match status" value="1"/>
</dbReference>
<dbReference type="SMART" id="SM00220">
    <property type="entry name" value="S_TKc"/>
    <property type="match status" value="1"/>
</dbReference>
<evidence type="ECO:0000313" key="16">
    <source>
        <dbReference type="EMBL" id="KAF7637312.1"/>
    </source>
</evidence>
<dbReference type="Pfam" id="PF00786">
    <property type="entry name" value="PBD"/>
    <property type="match status" value="1"/>
</dbReference>
<dbReference type="GO" id="GO:0005737">
    <property type="term" value="C:cytoplasm"/>
    <property type="evidence" value="ECO:0007669"/>
    <property type="project" value="UniProtKB-SubCell"/>
</dbReference>
<dbReference type="GO" id="GO:0005524">
    <property type="term" value="F:ATP binding"/>
    <property type="evidence" value="ECO:0007669"/>
    <property type="project" value="UniProtKB-UniRule"/>
</dbReference>
<feature type="binding site" evidence="12">
    <location>
        <position position="377"/>
    </location>
    <ligand>
        <name>ATP</name>
        <dbReference type="ChEBI" id="CHEBI:30616"/>
    </ligand>
</feature>
<comment type="caution">
    <text evidence="16">The sequence shown here is derived from an EMBL/GenBank/DDBJ whole genome shotgun (WGS) entry which is preliminary data.</text>
</comment>
<dbReference type="OrthoDB" id="1022360at2759"/>
<dbReference type="InterPro" id="IPR033923">
    <property type="entry name" value="PAK_BD"/>
</dbReference>
<evidence type="ECO:0000256" key="7">
    <source>
        <dbReference type="ARBA" id="ARBA00022741"/>
    </source>
</evidence>
<gene>
    <name evidence="16" type="ORF">Mgra_00003280</name>
</gene>
<evidence type="ECO:0000256" key="6">
    <source>
        <dbReference type="ARBA" id="ARBA00022679"/>
    </source>
</evidence>
<feature type="compositionally biased region" description="Polar residues" evidence="13">
    <location>
        <begin position="41"/>
        <end position="56"/>
    </location>
</feature>
<comment type="catalytic activity">
    <reaction evidence="10">
        <text>L-threonyl-[protein] + ATP = O-phospho-L-threonyl-[protein] + ADP + H(+)</text>
        <dbReference type="Rhea" id="RHEA:46608"/>
        <dbReference type="Rhea" id="RHEA-COMP:11060"/>
        <dbReference type="Rhea" id="RHEA-COMP:11605"/>
        <dbReference type="ChEBI" id="CHEBI:15378"/>
        <dbReference type="ChEBI" id="CHEBI:30013"/>
        <dbReference type="ChEBI" id="CHEBI:30616"/>
        <dbReference type="ChEBI" id="CHEBI:61977"/>
        <dbReference type="ChEBI" id="CHEBI:456216"/>
        <dbReference type="EC" id="2.7.11.1"/>
    </reaction>
</comment>
<accession>A0A8S9ZUD7</accession>
<feature type="domain" description="Protein kinase" evidence="14">
    <location>
        <begin position="348"/>
        <end position="599"/>
    </location>
</feature>
<evidence type="ECO:0000256" key="10">
    <source>
        <dbReference type="ARBA" id="ARBA00047899"/>
    </source>
</evidence>
<dbReference type="Proteomes" id="UP000605970">
    <property type="component" value="Unassembled WGS sequence"/>
</dbReference>
<evidence type="ECO:0000256" key="8">
    <source>
        <dbReference type="ARBA" id="ARBA00022777"/>
    </source>
</evidence>
<dbReference type="FunFam" id="1.10.510.10:FF:000011">
    <property type="entry name" value="Non-specific serine/threonine protein kinase"/>
    <property type="match status" value="1"/>
</dbReference>
<dbReference type="EMBL" id="JABEBT010000021">
    <property type="protein sequence ID" value="KAF7637312.1"/>
    <property type="molecule type" value="Genomic_DNA"/>
</dbReference>
<dbReference type="PROSITE" id="PS50011">
    <property type="entry name" value="PROTEIN_KINASE_DOM"/>
    <property type="match status" value="1"/>
</dbReference>
<dbReference type="Pfam" id="PF00069">
    <property type="entry name" value="Pkinase"/>
    <property type="match status" value="1"/>
</dbReference>
<name>A0A8S9ZUD7_9BILA</name>
<evidence type="ECO:0000256" key="13">
    <source>
        <dbReference type="SAM" id="MobiDB-lite"/>
    </source>
</evidence>
<dbReference type="Gene3D" id="3.30.200.20">
    <property type="entry name" value="Phosphorylase Kinase, domain 1"/>
    <property type="match status" value="1"/>
</dbReference>
<evidence type="ECO:0000256" key="5">
    <source>
        <dbReference type="ARBA" id="ARBA00022527"/>
    </source>
</evidence>
<evidence type="ECO:0000256" key="2">
    <source>
        <dbReference type="ARBA" id="ARBA00008874"/>
    </source>
</evidence>
<dbReference type="PANTHER" id="PTHR45832">
    <property type="entry name" value="SERINE/THREONINE-PROTEIN KINASE SAMKA-RELATED-RELATED"/>
    <property type="match status" value="1"/>
</dbReference>
<evidence type="ECO:0000256" key="3">
    <source>
        <dbReference type="ARBA" id="ARBA00012513"/>
    </source>
</evidence>
<dbReference type="EC" id="2.7.11.1" evidence="3"/>
<dbReference type="InterPro" id="IPR000719">
    <property type="entry name" value="Prot_kinase_dom"/>
</dbReference>
<dbReference type="SUPFAM" id="SSF56112">
    <property type="entry name" value="Protein kinase-like (PK-like)"/>
    <property type="match status" value="1"/>
</dbReference>
<keyword evidence="9 12" id="KW-0067">ATP-binding</keyword>
<keyword evidence="8 16" id="KW-0418">Kinase</keyword>
<comment type="subcellular location">
    <subcellularLocation>
        <location evidence="1">Cytoplasm</location>
    </subcellularLocation>
</comment>
<protein>
    <recommendedName>
        <fullName evidence="3">non-specific serine/threonine protein kinase</fullName>
        <ecNumber evidence="3">2.7.11.1</ecNumber>
    </recommendedName>
</protein>
<dbReference type="Gene3D" id="1.10.510.10">
    <property type="entry name" value="Transferase(Phosphotransferase) domain 1"/>
    <property type="match status" value="1"/>
</dbReference>